<accession>A0ACC1K8Q8</accession>
<dbReference type="EMBL" id="JANBUJ010000001">
    <property type="protein sequence ID" value="KAJ2775943.1"/>
    <property type="molecule type" value="Genomic_DNA"/>
</dbReference>
<evidence type="ECO:0000313" key="1">
    <source>
        <dbReference type="EMBL" id="KAJ2775943.1"/>
    </source>
</evidence>
<organism evidence="1 2">
    <name type="scientific">Coemansia nantahalensis</name>
    <dbReference type="NCBI Taxonomy" id="2789366"/>
    <lineage>
        <taxon>Eukaryota</taxon>
        <taxon>Fungi</taxon>
        <taxon>Fungi incertae sedis</taxon>
        <taxon>Zoopagomycota</taxon>
        <taxon>Kickxellomycotina</taxon>
        <taxon>Kickxellomycetes</taxon>
        <taxon>Kickxellales</taxon>
        <taxon>Kickxellaceae</taxon>
        <taxon>Coemansia</taxon>
    </lineage>
</organism>
<proteinExistence type="predicted"/>
<gene>
    <name evidence="1" type="primary">SCC2</name>
    <name evidence="1" type="ORF">IWQ57_000100</name>
</gene>
<comment type="caution">
    <text evidence="1">The sequence shown here is derived from an EMBL/GenBank/DDBJ whole genome shotgun (WGS) entry which is preliminary data.</text>
</comment>
<sequence length="1641" mass="175823">MSAQSQYEGVGPTELALAGDIQRLSLADSDMLHAGICSVVQETLFGGEVQRVRLREHPRTGCHQLREACATATTLGDRVAALAQLHPALRPPAKEQQQQQQIMPVDGSYARMLAEACTAEESTLTEENVDLAPAESDSRAPELVRGIEHLEDFLAEVFAKEDELRAGDDGHSSLLEKVPGDSNSLVLSRPAARRARALLAACPRACISTQVEGERVGRLIGLLVAAIDAAKAAGLAAMICDGARVVRGEGLADGYCSALSKAMLVSSLGLEAAALAFDMVAEGRALQVPSVAELLRDAAALLKEVLLDCLVPLLDTAAEGELICAVTDAEQPLHGRLRTLLEAALAAGGAVSVLAAQNALREEDTVPLVYVSISVLFCSGEALKRETDANLFESLRRSSQALLRGVFELHADQRAWILEEVLASLVKLPAQKRAQSAYRVVGGRAVQFASVLLLQLLQATAHSPEDLTAGLEGGGLSVKECRLLLQRYRRAVAAASSSADFAIRYLIGRCAKRENRVAANESEYRALLETLVNDCLALLGHPQWPAAELVVRIYSLHILEILEEDKSDIAVRSMALEAAAQIASHIAQAMPAPKSGPDGGSGRLEPISTSTSPEAIGRFHTVTAAILGYLQSRAASGESTGATPFHVGGWASSLLAVLLKCVSSMERGGDSAAGTIHDNNNDGGSDDDDSGSESDDSSASSAGSRDQGRDDGGCNAQRRQAIEACLRGYASIAHQSTKTMTGAVSHAAAAEAARTVLVLQPLFRSFDMLLARVTLALGAGQVSLRSRALRALNQIAQHRPRVLYQPSVKFAINHRLQDSSPLVREAAIDLLGKHIAHNPELTDEYYEFISVRILDKGPSVRKRVMRILADVYATSENTEQLVDIGVRLLQRASDEERAIRELALKTLQDLWFTDQLRQHASDGGPTAETPGNVFNSLPPDSQREVLKRVRVMTGVMDATRARDNADLMAGLFRHACTGPGRADNDEALFVVRCMIDALFEQLLRAEESALGAARPGGDGSDTAPPEFAAAACLRFIATLSAIAPDAVAMRAQSLSGYLRLDGAADEGALLDVLAIFNNTLLKIPHPGAAFLGALEGDLIRLLSSSPQSVLTVAVPCLCTLVDRLTRNYAKLVRLFRSCVLQLYREQQAVDSGAASTMSPKNLMRFIILAGLTSRHFDFDQCRERHGEYFRELDQIAGGSMLDLMSRLLLFFAAAQRPTPVQLAAMHMLGQLHIRRPRLALELPARAVMDRAFAEGSAGHKLQVLRNFLEFLRTDTERAAAQDQDGRAAGREVDAKALIGDVGDVGEAGVGASLMQMYLDRIIEAMFGSRSAALRAAGFEVVSLVLEQGLAHPLKCMPALIALGTSNDAYTRTKAWRLYQELSFKYASFIHSRDLEGVRRAYEYQLLVHGDAGAVEGYDTSADAQEQPGRPAARLQFVYSQARSRRRQRNELLTLLVKACDGDPSSAAGPGGADIPFVRFVAENLSAFEFRHLDEVLHVVYQLSSVIASTGVNLHHQLDAEAGGASSADDAGGGQQRQATEQSVCICILLELREFLMAHYGVTEARCASYSPADAAGARDKAAQWHAQGGGGRIDWSRCPAAARGMAAAADYAGQRALFRRRMAASLAADDGSDGPGGPDEG</sequence>
<dbReference type="Proteomes" id="UP001140234">
    <property type="component" value="Unassembled WGS sequence"/>
</dbReference>
<reference evidence="1" key="1">
    <citation type="submission" date="2022-07" db="EMBL/GenBank/DDBJ databases">
        <title>Phylogenomic reconstructions and comparative analyses of Kickxellomycotina fungi.</title>
        <authorList>
            <person name="Reynolds N.K."/>
            <person name="Stajich J.E."/>
            <person name="Barry K."/>
            <person name="Grigoriev I.V."/>
            <person name="Crous P."/>
            <person name="Smith M.E."/>
        </authorList>
    </citation>
    <scope>NUCLEOTIDE SEQUENCE</scope>
    <source>
        <strain evidence="1">CBS 109366</strain>
    </source>
</reference>
<protein>
    <submittedName>
        <fullName evidence="1">Sister chromatid cohesion protein 2</fullName>
    </submittedName>
</protein>
<evidence type="ECO:0000313" key="2">
    <source>
        <dbReference type="Proteomes" id="UP001140234"/>
    </source>
</evidence>
<keyword evidence="2" id="KW-1185">Reference proteome</keyword>
<name>A0ACC1K8Q8_9FUNG</name>